<dbReference type="PANTHER" id="PTHR40277">
    <property type="entry name" value="BLL5419 PROTEIN"/>
    <property type="match status" value="1"/>
</dbReference>
<dbReference type="GO" id="GO:0005886">
    <property type="term" value="C:plasma membrane"/>
    <property type="evidence" value="ECO:0007669"/>
    <property type="project" value="UniProtKB-SubCell"/>
</dbReference>
<evidence type="ECO:0000256" key="5">
    <source>
        <dbReference type="ARBA" id="ARBA00023136"/>
    </source>
</evidence>
<feature type="transmembrane region" description="Helical" evidence="6">
    <location>
        <begin position="291"/>
        <end position="311"/>
    </location>
</feature>
<dbReference type="Proteomes" id="UP000196531">
    <property type="component" value="Unassembled WGS sequence"/>
</dbReference>
<gene>
    <name evidence="7" type="ORF">A9Q84_07375</name>
</gene>
<evidence type="ECO:0000256" key="3">
    <source>
        <dbReference type="ARBA" id="ARBA00022692"/>
    </source>
</evidence>
<keyword evidence="4 6" id="KW-1133">Transmembrane helix</keyword>
<comment type="caution">
    <text evidence="7">The sequence shown here is derived from an EMBL/GenBank/DDBJ whole genome shotgun (WGS) entry which is preliminary data.</text>
</comment>
<dbReference type="InterPro" id="IPR022791">
    <property type="entry name" value="L-PG_synthase/AglD"/>
</dbReference>
<evidence type="ECO:0000313" key="7">
    <source>
        <dbReference type="EMBL" id="OUR96173.1"/>
    </source>
</evidence>
<reference evidence="8" key="1">
    <citation type="journal article" date="2017" name="Proc. Natl. Acad. Sci. U.S.A.">
        <title>Simulation of Deepwater Horizon oil plume reveals substrate specialization within a complex community of hydrocarbon-degraders.</title>
        <authorList>
            <person name="Hu P."/>
            <person name="Dubinsky E.A."/>
            <person name="Probst A.J."/>
            <person name="Wang J."/>
            <person name="Sieber C.M.K."/>
            <person name="Tom L.M."/>
            <person name="Gardinali P."/>
            <person name="Banfield J.F."/>
            <person name="Atlas R.M."/>
            <person name="Andersen G.L."/>
        </authorList>
    </citation>
    <scope>NUCLEOTIDE SEQUENCE [LARGE SCALE GENOMIC DNA]</scope>
</reference>
<dbReference type="AlphaFoldDB" id="A0A1Y5F5K6"/>
<dbReference type="Pfam" id="PF03706">
    <property type="entry name" value="LPG_synthase_TM"/>
    <property type="match status" value="1"/>
</dbReference>
<keyword evidence="2" id="KW-1003">Cell membrane</keyword>
<feature type="transmembrane region" description="Helical" evidence="6">
    <location>
        <begin position="71"/>
        <end position="92"/>
    </location>
</feature>
<keyword evidence="5 6" id="KW-0472">Membrane</keyword>
<protein>
    <submittedName>
        <fullName evidence="7">Uncharacterized protein</fullName>
    </submittedName>
</protein>
<proteinExistence type="predicted"/>
<evidence type="ECO:0000256" key="4">
    <source>
        <dbReference type="ARBA" id="ARBA00022989"/>
    </source>
</evidence>
<name>A0A1Y5F5K6_9BACT</name>
<keyword evidence="3 6" id="KW-0812">Transmembrane</keyword>
<evidence type="ECO:0000256" key="6">
    <source>
        <dbReference type="SAM" id="Phobius"/>
    </source>
</evidence>
<organism evidence="7 8">
    <name type="scientific">Halobacteriovorax marinus</name>
    <dbReference type="NCBI Taxonomy" id="97084"/>
    <lineage>
        <taxon>Bacteria</taxon>
        <taxon>Pseudomonadati</taxon>
        <taxon>Bdellovibrionota</taxon>
        <taxon>Bacteriovoracia</taxon>
        <taxon>Bacteriovoracales</taxon>
        <taxon>Halobacteriovoraceae</taxon>
        <taxon>Halobacteriovorax</taxon>
    </lineage>
</organism>
<feature type="transmembrane region" description="Helical" evidence="6">
    <location>
        <begin position="213"/>
        <end position="234"/>
    </location>
</feature>
<feature type="transmembrane region" description="Helical" evidence="6">
    <location>
        <begin position="246"/>
        <end position="271"/>
    </location>
</feature>
<feature type="transmembrane region" description="Helical" evidence="6">
    <location>
        <begin position="112"/>
        <end position="141"/>
    </location>
</feature>
<dbReference type="PANTHER" id="PTHR40277:SF1">
    <property type="entry name" value="BLL5419 PROTEIN"/>
    <property type="match status" value="1"/>
</dbReference>
<sequence>MIKTLAKFLLAGALIGWLVNSGKLDFSLVKRLISESNNWIYAIILFIIIINLSSLRWRALLKTKSKAELPVVRLMSLTWIGQFFNTFLPGAVTGDLIKLVYARDLDKSLPKTFLVMTAFIDRILGLVGLIFLTGIFSLINYQEMAALSPKMSALLTFNGVLFIGSLVFIISLFLPEKFQNLILQISEKVPVIGNKLRKTFVQVWTIGKDKKTILGGVALSCLLQFGNIVVFWLVTHPFLEVAVPIGQLFTFIPIGLISIAVPISPAGLGVGHLIFDELYKLVNISGGASLFNLYFVISVSTNLFGMIPYLLSKKHTLEEAEEFEDVNA</sequence>
<evidence type="ECO:0000256" key="1">
    <source>
        <dbReference type="ARBA" id="ARBA00004651"/>
    </source>
</evidence>
<dbReference type="EMBL" id="MAAO01000006">
    <property type="protein sequence ID" value="OUR96173.1"/>
    <property type="molecule type" value="Genomic_DNA"/>
</dbReference>
<feature type="transmembrane region" description="Helical" evidence="6">
    <location>
        <begin position="39"/>
        <end position="59"/>
    </location>
</feature>
<evidence type="ECO:0000256" key="2">
    <source>
        <dbReference type="ARBA" id="ARBA00022475"/>
    </source>
</evidence>
<comment type="subcellular location">
    <subcellularLocation>
        <location evidence="1">Cell membrane</location>
        <topology evidence="1">Multi-pass membrane protein</topology>
    </subcellularLocation>
</comment>
<feature type="transmembrane region" description="Helical" evidence="6">
    <location>
        <begin position="153"/>
        <end position="174"/>
    </location>
</feature>
<accession>A0A1Y5F5K6</accession>
<evidence type="ECO:0000313" key="8">
    <source>
        <dbReference type="Proteomes" id="UP000196531"/>
    </source>
</evidence>